<feature type="domain" description="J" evidence="2">
    <location>
        <begin position="239"/>
        <end position="306"/>
    </location>
</feature>
<dbReference type="SMART" id="SM00271">
    <property type="entry name" value="DnaJ"/>
    <property type="match status" value="1"/>
</dbReference>
<dbReference type="CDD" id="cd06257">
    <property type="entry name" value="DnaJ"/>
    <property type="match status" value="1"/>
</dbReference>
<dbReference type="SUPFAM" id="SSF46565">
    <property type="entry name" value="Chaperone J-domain"/>
    <property type="match status" value="1"/>
</dbReference>
<protein>
    <submittedName>
        <fullName evidence="3">Chaperone protein dnaJ</fullName>
    </submittedName>
</protein>
<accession>A0A0K9PFA2</accession>
<name>A0A0K9PFA2_ZOSMR</name>
<dbReference type="Proteomes" id="UP000036987">
    <property type="component" value="Unassembled WGS sequence"/>
</dbReference>
<proteinExistence type="predicted"/>
<dbReference type="Pfam" id="PF14901">
    <property type="entry name" value="Jiv90"/>
    <property type="match status" value="1"/>
</dbReference>
<keyword evidence="4" id="KW-1185">Reference proteome</keyword>
<dbReference type="OMA" id="GWNWMQS"/>
<dbReference type="InterPro" id="IPR032843">
    <property type="entry name" value="Jiv"/>
</dbReference>
<gene>
    <name evidence="3" type="ORF">ZOSMA_25G01440</name>
</gene>
<dbReference type="PRINTS" id="PR00625">
    <property type="entry name" value="JDOMAIN"/>
</dbReference>
<evidence type="ECO:0000313" key="3">
    <source>
        <dbReference type="EMBL" id="KMZ67753.1"/>
    </source>
</evidence>
<keyword evidence="1" id="KW-1133">Transmembrane helix</keyword>
<dbReference type="InterPro" id="IPR001623">
    <property type="entry name" value="DnaJ_domain"/>
</dbReference>
<reference evidence="4" key="1">
    <citation type="journal article" date="2016" name="Nature">
        <title>The genome of the seagrass Zostera marina reveals angiosperm adaptation to the sea.</title>
        <authorList>
            <person name="Olsen J.L."/>
            <person name="Rouze P."/>
            <person name="Verhelst B."/>
            <person name="Lin Y.-C."/>
            <person name="Bayer T."/>
            <person name="Collen J."/>
            <person name="Dattolo E."/>
            <person name="De Paoli E."/>
            <person name="Dittami S."/>
            <person name="Maumus F."/>
            <person name="Michel G."/>
            <person name="Kersting A."/>
            <person name="Lauritano C."/>
            <person name="Lohaus R."/>
            <person name="Toepel M."/>
            <person name="Tonon T."/>
            <person name="Vanneste K."/>
            <person name="Amirebrahimi M."/>
            <person name="Brakel J."/>
            <person name="Bostroem C."/>
            <person name="Chovatia M."/>
            <person name="Grimwood J."/>
            <person name="Jenkins J.W."/>
            <person name="Jueterbock A."/>
            <person name="Mraz A."/>
            <person name="Stam W.T."/>
            <person name="Tice H."/>
            <person name="Bornberg-Bauer E."/>
            <person name="Green P.J."/>
            <person name="Pearson G.A."/>
            <person name="Procaccini G."/>
            <person name="Duarte C.M."/>
            <person name="Schmutz J."/>
            <person name="Reusch T.B.H."/>
            <person name="Van de Peer Y."/>
        </authorList>
    </citation>
    <scope>NUCLEOTIDE SEQUENCE [LARGE SCALE GENOMIC DNA]</scope>
    <source>
        <strain evidence="4">cv. Finnish</strain>
    </source>
</reference>
<evidence type="ECO:0000256" key="1">
    <source>
        <dbReference type="SAM" id="Phobius"/>
    </source>
</evidence>
<sequence>MCSIWDIIAHIVAELVSLLDQWIPIFAISGFHCSVCYFVEWISQSHIGFFCGLCLFRSAVHRLDRITVLFIVCLFGMAALWIYQNFWITIILFIFGGYMFSLNHVRMAILATVFFSVYRVYICKGWIGIFLSVNLGCLSTDLTYNFVQPKKIEGKLKFEFKESNVVVEDFEIQLNSSSPDSPVKPEIIDLPESEVSCEIIVDISNSKTKITENIPSLIDVAKPDLNIENEMKRIINSANHYEAIGLIQKRYIDQTMLRKEYRKKAMLVHPDKNMGNTLSCESFKKLQSAYEVLSDTAKRKDYDEQLKREESRIICQKSCSAYHQNSMDHHRSKESRRVECGKCGKSHLWVCTTRIKAKARWCQDCHLHHPAKEGDGWVEYERVVPFSTPRKVDIPHAYVCAENKIFAVSEWASCQFHGAPCRANTHCPSFHLGRPRCTDTSKWQWEVRQSNVISENEEFELWVEHAMASGLLTPKSKKSWSPLKILNHHKKELNLRRMSLP</sequence>
<dbReference type="InterPro" id="IPR036869">
    <property type="entry name" value="J_dom_sf"/>
</dbReference>
<dbReference type="Pfam" id="PF00226">
    <property type="entry name" value="DnaJ"/>
    <property type="match status" value="1"/>
</dbReference>
<dbReference type="PROSITE" id="PS50076">
    <property type="entry name" value="DNAJ_2"/>
    <property type="match status" value="1"/>
</dbReference>
<dbReference type="OrthoDB" id="1507364at2759"/>
<feature type="transmembrane region" description="Helical" evidence="1">
    <location>
        <begin position="90"/>
        <end position="118"/>
    </location>
</feature>
<dbReference type="PANTHER" id="PTHR45270:SF1">
    <property type="entry name" value="CHAPERONE DNAJ-DOMAIN SUPERFAMILY PROTEIN"/>
    <property type="match status" value="1"/>
</dbReference>
<dbReference type="Gene3D" id="1.10.287.110">
    <property type="entry name" value="DnaJ domain"/>
    <property type="match status" value="1"/>
</dbReference>
<dbReference type="InterPro" id="IPR018253">
    <property type="entry name" value="DnaJ_domain_CS"/>
</dbReference>
<feature type="transmembrane region" description="Helical" evidence="1">
    <location>
        <begin position="125"/>
        <end position="147"/>
    </location>
</feature>
<evidence type="ECO:0000313" key="4">
    <source>
        <dbReference type="Proteomes" id="UP000036987"/>
    </source>
</evidence>
<comment type="caution">
    <text evidence="3">The sequence shown here is derived from an EMBL/GenBank/DDBJ whole genome shotgun (WGS) entry which is preliminary data.</text>
</comment>
<evidence type="ECO:0000259" key="2">
    <source>
        <dbReference type="PROSITE" id="PS50076"/>
    </source>
</evidence>
<keyword evidence="1" id="KW-0812">Transmembrane</keyword>
<feature type="transmembrane region" description="Helical" evidence="1">
    <location>
        <begin position="63"/>
        <end position="84"/>
    </location>
</feature>
<dbReference type="GO" id="GO:0005783">
    <property type="term" value="C:endoplasmic reticulum"/>
    <property type="evidence" value="ECO:0007669"/>
    <property type="project" value="UniProtKB-ARBA"/>
</dbReference>
<keyword evidence="1" id="KW-0472">Membrane</keyword>
<organism evidence="3 4">
    <name type="scientific">Zostera marina</name>
    <name type="common">Eelgrass</name>
    <dbReference type="NCBI Taxonomy" id="29655"/>
    <lineage>
        <taxon>Eukaryota</taxon>
        <taxon>Viridiplantae</taxon>
        <taxon>Streptophyta</taxon>
        <taxon>Embryophyta</taxon>
        <taxon>Tracheophyta</taxon>
        <taxon>Spermatophyta</taxon>
        <taxon>Magnoliopsida</taxon>
        <taxon>Liliopsida</taxon>
        <taxon>Zosteraceae</taxon>
        <taxon>Zostera</taxon>
    </lineage>
</organism>
<dbReference type="PROSITE" id="PS00636">
    <property type="entry name" value="DNAJ_1"/>
    <property type="match status" value="1"/>
</dbReference>
<dbReference type="PANTHER" id="PTHR45270">
    <property type="entry name" value="OS03G0832900 PROTEIN"/>
    <property type="match status" value="1"/>
</dbReference>
<dbReference type="EMBL" id="LFYR01000889">
    <property type="protein sequence ID" value="KMZ67753.1"/>
    <property type="molecule type" value="Genomic_DNA"/>
</dbReference>
<dbReference type="AlphaFoldDB" id="A0A0K9PFA2"/>